<dbReference type="Pfam" id="PF02458">
    <property type="entry name" value="Transferase"/>
    <property type="match status" value="2"/>
</dbReference>
<dbReference type="EMBL" id="JAJJMA010245112">
    <property type="protein sequence ID" value="MCL7043301.1"/>
    <property type="molecule type" value="Genomic_DNA"/>
</dbReference>
<dbReference type="PANTHER" id="PTHR31642:SF278">
    <property type="entry name" value="TRYPTAMINE HYDROXYCINNAMOYLTRANSFERASE 1"/>
    <property type="match status" value="1"/>
</dbReference>
<dbReference type="InterPro" id="IPR023213">
    <property type="entry name" value="CAT-like_dom_sf"/>
</dbReference>
<comment type="caution">
    <text evidence="2">The sequence shown here is derived from an EMBL/GenBank/DDBJ whole genome shotgun (WGS) entry which is preliminary data.</text>
</comment>
<dbReference type="Gene3D" id="3.30.559.10">
    <property type="entry name" value="Chloramphenicol acetyltransferase-like domain"/>
    <property type="match status" value="2"/>
</dbReference>
<name>A0AA41VL44_PAPNU</name>
<sequence length="409" mass="45471">MAVVVINNAIRKHSSSSSSLSSGDRLIPFTIFDKAAVNCHLAAFYAFKPPIPSNEVLKEALSKVLVHFPHLAGRFVTDNLGQPCIILNNAGVRIIETYIDTTLAKKLPFHPTKDVRHLVPPVEGRIEELCQIQLNRYACGGLVLGFTYHHSVADGQSVSCFLFAWARIIRGLDLEPLPYHDRHSVCRPRNPPRVEFDHSSIEFKKPSLVDTNIPAGYETKVTQARQLDLEESTQVKVAVNGRERIVSKPAVPIEYWGNLVLWAYPSLKVKELLNKSHAYVAKTIRDEVSRVDDRYFKSFIDFGAADQSTGGGGGKDRENGFRFGGILCPNIKVDSYLRFQFHSLDFGSGSPCAVFPANLPREGLVVFMPSKTEDGGVDVIVTLLVEHVPLFKQISHSIITDNNRLSPKL</sequence>
<reference evidence="2" key="1">
    <citation type="submission" date="2022-03" db="EMBL/GenBank/DDBJ databases">
        <title>A functionally conserved STORR gene fusion in Papaver species that diverged 16.8 million years ago.</title>
        <authorList>
            <person name="Catania T."/>
        </authorList>
    </citation>
    <scope>NUCLEOTIDE SEQUENCE</scope>
    <source>
        <strain evidence="2">S-191538</strain>
    </source>
</reference>
<dbReference type="Proteomes" id="UP001177140">
    <property type="component" value="Unassembled WGS sequence"/>
</dbReference>
<accession>A0AA41VL44</accession>
<evidence type="ECO:0000313" key="2">
    <source>
        <dbReference type="EMBL" id="MCL7043301.1"/>
    </source>
</evidence>
<keyword evidence="3" id="KW-1185">Reference proteome</keyword>
<protein>
    <submittedName>
        <fullName evidence="2">Uncharacterized protein</fullName>
    </submittedName>
</protein>
<organism evidence="2 3">
    <name type="scientific">Papaver nudicaule</name>
    <name type="common">Iceland poppy</name>
    <dbReference type="NCBI Taxonomy" id="74823"/>
    <lineage>
        <taxon>Eukaryota</taxon>
        <taxon>Viridiplantae</taxon>
        <taxon>Streptophyta</taxon>
        <taxon>Embryophyta</taxon>
        <taxon>Tracheophyta</taxon>
        <taxon>Spermatophyta</taxon>
        <taxon>Magnoliopsida</taxon>
        <taxon>Ranunculales</taxon>
        <taxon>Papaveraceae</taxon>
        <taxon>Papaveroideae</taxon>
        <taxon>Papaver</taxon>
    </lineage>
</organism>
<dbReference type="AlphaFoldDB" id="A0AA41VL44"/>
<evidence type="ECO:0000313" key="3">
    <source>
        <dbReference type="Proteomes" id="UP001177140"/>
    </source>
</evidence>
<dbReference type="InterPro" id="IPR050317">
    <property type="entry name" value="Plant_Fungal_Acyltransferase"/>
</dbReference>
<dbReference type="SUPFAM" id="SSF52777">
    <property type="entry name" value="CoA-dependent acyltransferases"/>
    <property type="match status" value="1"/>
</dbReference>
<comment type="similarity">
    <text evidence="1">Belongs to the plant acyltransferase family.</text>
</comment>
<gene>
    <name evidence="2" type="ORF">MKW94_017859</name>
</gene>
<evidence type="ECO:0000256" key="1">
    <source>
        <dbReference type="ARBA" id="ARBA00009861"/>
    </source>
</evidence>
<dbReference type="GO" id="GO:0016747">
    <property type="term" value="F:acyltransferase activity, transferring groups other than amino-acyl groups"/>
    <property type="evidence" value="ECO:0007669"/>
    <property type="project" value="TreeGrafter"/>
</dbReference>
<dbReference type="PANTHER" id="PTHR31642">
    <property type="entry name" value="TRICHOTHECENE 3-O-ACETYLTRANSFERASE"/>
    <property type="match status" value="1"/>
</dbReference>
<proteinExistence type="inferred from homology"/>